<dbReference type="Proteomes" id="UP001385951">
    <property type="component" value="Unassembled WGS sequence"/>
</dbReference>
<evidence type="ECO:0000256" key="1">
    <source>
        <dbReference type="SAM" id="MobiDB-lite"/>
    </source>
</evidence>
<name>A0AAW0FQS9_9APHY</name>
<evidence type="ECO:0000313" key="2">
    <source>
        <dbReference type="EMBL" id="KAK7679681.1"/>
    </source>
</evidence>
<sequence>MGPNTALVNTSPHAPRRGLLSPHLLYSSSNHWILCLGLASKNSSNGGCHNHKPDHHHLPDDPIADNVAMSLDDHRIPLRQSLMMMASPSTIGVPTPTGPSGKAPSDTLSSDEDERGRSSTEGQEERRAYAILSQEKSQGPTMLKLAPDSHRKRTRKEALSAAH</sequence>
<dbReference type="AlphaFoldDB" id="A0AAW0FQS9"/>
<keyword evidence="3" id="KW-1185">Reference proteome</keyword>
<evidence type="ECO:0000313" key="3">
    <source>
        <dbReference type="Proteomes" id="UP001385951"/>
    </source>
</evidence>
<proteinExistence type="predicted"/>
<reference evidence="2 3" key="1">
    <citation type="submission" date="2022-09" db="EMBL/GenBank/DDBJ databases">
        <authorList>
            <person name="Palmer J.M."/>
        </authorList>
    </citation>
    <scope>NUCLEOTIDE SEQUENCE [LARGE SCALE GENOMIC DNA]</scope>
    <source>
        <strain evidence="2 3">DSM 7382</strain>
    </source>
</reference>
<feature type="region of interest" description="Disordered" evidence="1">
    <location>
        <begin position="86"/>
        <end position="163"/>
    </location>
</feature>
<dbReference type="EMBL" id="JASBNA010000057">
    <property type="protein sequence ID" value="KAK7679681.1"/>
    <property type="molecule type" value="Genomic_DNA"/>
</dbReference>
<accession>A0AAW0FQS9</accession>
<protein>
    <submittedName>
        <fullName evidence="2">Uncharacterized protein</fullName>
    </submittedName>
</protein>
<gene>
    <name evidence="2" type="ORF">QCA50_017393</name>
</gene>
<feature type="compositionally biased region" description="Basic and acidic residues" evidence="1">
    <location>
        <begin position="114"/>
        <end position="128"/>
    </location>
</feature>
<organism evidence="2 3">
    <name type="scientific">Cerrena zonata</name>
    <dbReference type="NCBI Taxonomy" id="2478898"/>
    <lineage>
        <taxon>Eukaryota</taxon>
        <taxon>Fungi</taxon>
        <taxon>Dikarya</taxon>
        <taxon>Basidiomycota</taxon>
        <taxon>Agaricomycotina</taxon>
        <taxon>Agaricomycetes</taxon>
        <taxon>Polyporales</taxon>
        <taxon>Cerrenaceae</taxon>
        <taxon>Cerrena</taxon>
    </lineage>
</organism>
<comment type="caution">
    <text evidence="2">The sequence shown here is derived from an EMBL/GenBank/DDBJ whole genome shotgun (WGS) entry which is preliminary data.</text>
</comment>